<dbReference type="AlphaFoldDB" id="A0A183AVU4"/>
<evidence type="ECO:0000313" key="4">
    <source>
        <dbReference type="WBParaSite" id="ECPE_0001111301-mRNA-1"/>
    </source>
</evidence>
<organism evidence="4">
    <name type="scientific">Echinostoma caproni</name>
    <dbReference type="NCBI Taxonomy" id="27848"/>
    <lineage>
        <taxon>Eukaryota</taxon>
        <taxon>Metazoa</taxon>
        <taxon>Spiralia</taxon>
        <taxon>Lophotrochozoa</taxon>
        <taxon>Platyhelminthes</taxon>
        <taxon>Trematoda</taxon>
        <taxon>Digenea</taxon>
        <taxon>Plagiorchiida</taxon>
        <taxon>Echinostomata</taxon>
        <taxon>Echinostomatoidea</taxon>
        <taxon>Echinostomatidae</taxon>
        <taxon>Echinostoma</taxon>
    </lineage>
</organism>
<feature type="domain" description="Yippee" evidence="1">
    <location>
        <begin position="1"/>
        <end position="32"/>
    </location>
</feature>
<reference evidence="4" key="1">
    <citation type="submission" date="2016-06" db="UniProtKB">
        <authorList>
            <consortium name="WormBaseParasite"/>
        </authorList>
    </citation>
    <scope>IDENTIFICATION</scope>
</reference>
<evidence type="ECO:0000259" key="1">
    <source>
        <dbReference type="PROSITE" id="PS51792"/>
    </source>
</evidence>
<dbReference type="WBParaSite" id="ECPE_0001111301-mRNA-1">
    <property type="protein sequence ID" value="ECPE_0001111301-mRNA-1"/>
    <property type="gene ID" value="ECPE_0001111301"/>
</dbReference>
<protein>
    <submittedName>
        <fullName evidence="4">Yippee domain-containing protein</fullName>
    </submittedName>
</protein>
<reference evidence="2 3" key="2">
    <citation type="submission" date="2018-11" db="EMBL/GenBank/DDBJ databases">
        <authorList>
            <consortium name="Pathogen Informatics"/>
        </authorList>
    </citation>
    <scope>NUCLEOTIDE SEQUENCE [LARGE SCALE GENOMIC DNA]</scope>
    <source>
        <strain evidence="2 3">Egypt</strain>
    </source>
</reference>
<dbReference type="PROSITE" id="PS51792">
    <property type="entry name" value="YIPPEE"/>
    <property type="match status" value="1"/>
</dbReference>
<dbReference type="InterPro" id="IPR034751">
    <property type="entry name" value="Yippee"/>
</dbReference>
<accession>A0A183AVU4</accession>
<proteinExistence type="predicted"/>
<name>A0A183AVU4_9TREM</name>
<evidence type="ECO:0000313" key="3">
    <source>
        <dbReference type="Proteomes" id="UP000272942"/>
    </source>
</evidence>
<keyword evidence="3" id="KW-1185">Reference proteome</keyword>
<dbReference type="EMBL" id="UZAN01050164">
    <property type="protein sequence ID" value="VDP88032.1"/>
    <property type="molecule type" value="Genomic_DNA"/>
</dbReference>
<evidence type="ECO:0000313" key="2">
    <source>
        <dbReference type="EMBL" id="VDP88032.1"/>
    </source>
</evidence>
<gene>
    <name evidence="2" type="ORF">ECPE_LOCUS11078</name>
</gene>
<dbReference type="OrthoDB" id="6407410at2759"/>
<sequence length="233" mass="25419">MLGWRYERAFEASQRYKEGKVIVELAHLIKDNGWDAEWLVPARLSSPSIIQQVSRKNKELPVPITMPSPPHPRFPWSSASCLPNYESIRSESSTSVMKSTVLTPNSVDTQSSPLITGFDSSFGSSHACPQYDSLGRNTLSPGASSCGSSCCGRTPEQEIWPSGLRVSRSDYTDPVPSTAAQGARTEINAPSLFGTMTRSASSEAKFRTLPMGGSLILILFANVWSPAEFDQLK</sequence>
<dbReference type="Proteomes" id="UP000272942">
    <property type="component" value="Unassembled WGS sequence"/>
</dbReference>